<protein>
    <submittedName>
        <fullName evidence="2">Uncharacterized protein</fullName>
    </submittedName>
</protein>
<feature type="non-terminal residue" evidence="2">
    <location>
        <position position="108"/>
    </location>
</feature>
<accession>A0A8J2L6A5</accession>
<name>A0A8J2L6A5_9HEXA</name>
<dbReference type="AlphaFoldDB" id="A0A8J2L6A5"/>
<feature type="compositionally biased region" description="Basic residues" evidence="1">
    <location>
        <begin position="57"/>
        <end position="66"/>
    </location>
</feature>
<sequence length="108" mass="12110">AILTNPNSTPKDSWEKLGNARIVGRYKTLASARNAEEKSLFTSGIESDSSEEEQVSPKRRLRRKPNRLVEEESEGCDSENSEKEKGNHTFEQLKLVVPHVGLYSSIHG</sequence>
<dbReference type="EMBL" id="CAJVCH010537949">
    <property type="protein sequence ID" value="CAG7825933.1"/>
    <property type="molecule type" value="Genomic_DNA"/>
</dbReference>
<dbReference type="Proteomes" id="UP000708208">
    <property type="component" value="Unassembled WGS sequence"/>
</dbReference>
<gene>
    <name evidence="2" type="ORF">AFUS01_LOCUS36012</name>
</gene>
<organism evidence="2 3">
    <name type="scientific">Allacma fusca</name>
    <dbReference type="NCBI Taxonomy" id="39272"/>
    <lineage>
        <taxon>Eukaryota</taxon>
        <taxon>Metazoa</taxon>
        <taxon>Ecdysozoa</taxon>
        <taxon>Arthropoda</taxon>
        <taxon>Hexapoda</taxon>
        <taxon>Collembola</taxon>
        <taxon>Symphypleona</taxon>
        <taxon>Sminthuridae</taxon>
        <taxon>Allacma</taxon>
    </lineage>
</organism>
<feature type="non-terminal residue" evidence="2">
    <location>
        <position position="1"/>
    </location>
</feature>
<evidence type="ECO:0000313" key="3">
    <source>
        <dbReference type="Proteomes" id="UP000708208"/>
    </source>
</evidence>
<evidence type="ECO:0000256" key="1">
    <source>
        <dbReference type="SAM" id="MobiDB-lite"/>
    </source>
</evidence>
<keyword evidence="3" id="KW-1185">Reference proteome</keyword>
<evidence type="ECO:0000313" key="2">
    <source>
        <dbReference type="EMBL" id="CAG7825933.1"/>
    </source>
</evidence>
<reference evidence="2" key="1">
    <citation type="submission" date="2021-06" db="EMBL/GenBank/DDBJ databases">
        <authorList>
            <person name="Hodson N. C."/>
            <person name="Mongue J. A."/>
            <person name="Jaron S. K."/>
        </authorList>
    </citation>
    <scope>NUCLEOTIDE SEQUENCE</scope>
</reference>
<proteinExistence type="predicted"/>
<feature type="region of interest" description="Disordered" evidence="1">
    <location>
        <begin position="37"/>
        <end position="89"/>
    </location>
</feature>
<comment type="caution">
    <text evidence="2">The sequence shown here is derived from an EMBL/GenBank/DDBJ whole genome shotgun (WGS) entry which is preliminary data.</text>
</comment>